<gene>
    <name evidence="2" type="primary">PARPA_08154.1 scaffold 32258</name>
</gene>
<dbReference type="AlphaFoldDB" id="A0A0B7N6N5"/>
<evidence type="ECO:0000313" key="3">
    <source>
        <dbReference type="Proteomes" id="UP000054107"/>
    </source>
</evidence>
<dbReference type="EMBL" id="LN730905">
    <property type="protein sequence ID" value="CEP13998.1"/>
    <property type="molecule type" value="Genomic_DNA"/>
</dbReference>
<feature type="region of interest" description="Disordered" evidence="1">
    <location>
        <begin position="66"/>
        <end position="90"/>
    </location>
</feature>
<proteinExistence type="predicted"/>
<protein>
    <submittedName>
        <fullName evidence="2">Uncharacterized protein</fullName>
    </submittedName>
</protein>
<dbReference type="Proteomes" id="UP000054107">
    <property type="component" value="Unassembled WGS sequence"/>
</dbReference>
<reference evidence="2 3" key="1">
    <citation type="submission" date="2014-09" db="EMBL/GenBank/DDBJ databases">
        <authorList>
            <person name="Ellenberger Sabrina"/>
        </authorList>
    </citation>
    <scope>NUCLEOTIDE SEQUENCE [LARGE SCALE GENOMIC DNA]</scope>
    <source>
        <strain evidence="2 3">CBS 412.66</strain>
    </source>
</reference>
<organism evidence="2 3">
    <name type="scientific">Parasitella parasitica</name>
    <dbReference type="NCBI Taxonomy" id="35722"/>
    <lineage>
        <taxon>Eukaryota</taxon>
        <taxon>Fungi</taxon>
        <taxon>Fungi incertae sedis</taxon>
        <taxon>Mucoromycota</taxon>
        <taxon>Mucoromycotina</taxon>
        <taxon>Mucoromycetes</taxon>
        <taxon>Mucorales</taxon>
        <taxon>Mucorineae</taxon>
        <taxon>Mucoraceae</taxon>
        <taxon>Parasitella</taxon>
    </lineage>
</organism>
<dbReference type="OrthoDB" id="2281765at2759"/>
<evidence type="ECO:0000256" key="1">
    <source>
        <dbReference type="SAM" id="MobiDB-lite"/>
    </source>
</evidence>
<feature type="region of interest" description="Disordered" evidence="1">
    <location>
        <begin position="109"/>
        <end position="139"/>
    </location>
</feature>
<evidence type="ECO:0000313" key="2">
    <source>
        <dbReference type="EMBL" id="CEP13998.1"/>
    </source>
</evidence>
<keyword evidence="3" id="KW-1185">Reference proteome</keyword>
<name>A0A0B7N6N5_9FUNG</name>
<feature type="compositionally biased region" description="Low complexity" evidence="1">
    <location>
        <begin position="109"/>
        <end position="125"/>
    </location>
</feature>
<accession>A0A0B7N6N5</accession>
<feature type="compositionally biased region" description="Low complexity" evidence="1">
    <location>
        <begin position="73"/>
        <end position="82"/>
    </location>
</feature>
<sequence length="278" mass="29778">MNPSTPDVIDFGATALLSASVEGDLNIASFVLEARNRLSRLESAHAEISRLKAALAESESARKALESQISRLSAPPASSSSAAPPPPQQSAKAVSFASVVAASPGSSLARSSASSVSVTATTTSGSKKRKKSAAPPPSIKKVTATVSRLLGPKTDIPSGYQFVYMSIARRRPLQEIRRTLQGIKINNSRVLDIGTLSPITMHQKGRGSSPLVDFDPCDPKNVSDPKIMNLSPSLRAEKALEIENLRGLRALSFVRRSVCVSVARFSFLFYDRITQKRF</sequence>
<dbReference type="STRING" id="35722.A0A0B7N6N5"/>